<dbReference type="Pfam" id="PF19044">
    <property type="entry name" value="P-loop_TraG"/>
    <property type="match status" value="1"/>
</dbReference>
<dbReference type="Proteomes" id="UP000008908">
    <property type="component" value="Chromosome"/>
</dbReference>
<reference evidence="2 3" key="2">
    <citation type="journal article" date="2012" name="Stand. Genomic Sci.">
        <title>Complete genome sequence of the facultatively anaerobic, appendaged bacterium Muricauda ruestringensis type strain (B1(T)).</title>
        <authorList>
            <person name="Huntemann M."/>
            <person name="Teshima H."/>
            <person name="Lapidus A."/>
            <person name="Nolan M."/>
            <person name="Lucas S."/>
            <person name="Hammon N."/>
            <person name="Deshpande S."/>
            <person name="Cheng J.F."/>
            <person name="Tapia R."/>
            <person name="Goodwin L.A."/>
            <person name="Pitluck S."/>
            <person name="Liolios K."/>
            <person name="Pagani I."/>
            <person name="Ivanova N."/>
            <person name="Mavromatis K."/>
            <person name="Mikhailova N."/>
            <person name="Pati A."/>
            <person name="Chen A."/>
            <person name="Palaniappan K."/>
            <person name="Land M."/>
            <person name="Hauser L."/>
            <person name="Pan C."/>
            <person name="Brambilla E.M."/>
            <person name="Rohde M."/>
            <person name="Spring S."/>
            <person name="Goker M."/>
            <person name="Detter J.C."/>
            <person name="Bristow J."/>
            <person name="Eisen J.A."/>
            <person name="Markowitz V."/>
            <person name="Hugenholtz P."/>
            <person name="Kyrpides N.C."/>
            <person name="Klenk H.P."/>
            <person name="Woyke T."/>
        </authorList>
    </citation>
    <scope>NUCLEOTIDE SEQUENCE [LARGE SCALE GENOMIC DNA]</scope>
    <source>
        <strain evidence="3">DSM 13258 / LMG 19739 / B1</strain>
    </source>
</reference>
<dbReference type="EMBL" id="CP002999">
    <property type="protein sequence ID" value="AEM71635.1"/>
    <property type="molecule type" value="Genomic_DNA"/>
</dbReference>
<dbReference type="Gene3D" id="3.40.50.300">
    <property type="entry name" value="P-loop containing nucleotide triphosphate hydrolases"/>
    <property type="match status" value="1"/>
</dbReference>
<dbReference type="InterPro" id="IPR027417">
    <property type="entry name" value="P-loop_NTPase"/>
</dbReference>
<dbReference type="InterPro" id="IPR043964">
    <property type="entry name" value="P-loop_TraG"/>
</dbReference>
<organism evidence="2 3">
    <name type="scientific">Allomuricauda ruestringensis (strain DSM 13258 / CIP 107369 / LMG 19739 / B1)</name>
    <name type="common">Muricauda ruestringensis</name>
    <dbReference type="NCBI Taxonomy" id="886377"/>
    <lineage>
        <taxon>Bacteria</taxon>
        <taxon>Pseudomonadati</taxon>
        <taxon>Bacteroidota</taxon>
        <taxon>Flavobacteriia</taxon>
        <taxon>Flavobacteriales</taxon>
        <taxon>Flavobacteriaceae</taxon>
        <taxon>Flagellimonas</taxon>
    </lineage>
</organism>
<proteinExistence type="predicted"/>
<feature type="domain" description="TraG P-loop" evidence="1">
    <location>
        <begin position="396"/>
        <end position="798"/>
    </location>
</feature>
<dbReference type="SUPFAM" id="SSF52540">
    <property type="entry name" value="P-loop containing nucleoside triphosphate hydrolases"/>
    <property type="match status" value="1"/>
</dbReference>
<dbReference type="HOGENOM" id="CLU_015522_3_0_10"/>
<name>G2PQC9_ALLRU</name>
<dbReference type="OrthoDB" id="596266at2"/>
<keyword evidence="3" id="KW-1185">Reference proteome</keyword>
<sequence>MHKINLNSHHPILDIQNHVVFANNGNVVLCYDAALSEIHSLSESDFEELHGIWFQAFKSLPTGTVIHKQDGYQKVGYNAERLPNRTFLEKETHDYFKGREHLSHQSYLFFVLPLDKALNAAKYVNPFRKTEKGYHRKLDVQVAEFISAVNDAVSFVNNSQRVSLSPMAPDDIFSHTNNYYNGFNQDFDTDILLGKKHIEIGDHYFDAIAVNNECCFGESVQSSKTNEKFTSDDFSFHQGFIDGLGLDLNENHIVNHILYLDDKHKWRKLLDKKVVELSKSSNFGSLNKVVHKKVQHILDQINNDDSSRIIRGHLNVIFWHSEAEHLKRIASQIKAGFKELDIVPYHPNGEERKHYFLNSYPCHATNFSNEDMYVTDMKHALCLYINNTNYKSDAAGIIFNDRQYNIPVLKDVWDEGKHRIKARNFAIFAPTGEGKSFLANNILRQYFESGVRLVLIDLGGSYAKFAKLYPDDHIILRYEQGKNLGINPFYISDDADLTPERLEDLAIFLLELLAQNHASKSQEVAIKKVLLLYYKTIRQDHSLASLYQFVDDRKDMLIQDLQIKEAHFSTYDFLHILSEYVEGGPYSFLFNSGADQTYTIEDKRLIIFELDEVRDNKEILSVMLKLIKSAIQRTIWRNRSERGIILFDEFAKQLKFPNVLESVEFYYQAIRKQNGAIGIVLQSINQLPENSTSASILENTQVIYSLRNEKGYDALQKRLNLSSHDLNQLKSIRNNLTGDRKYTEIFIKIGKESNVFRLEVPPEVYAAYLTDGVENAEIMGLYEQLGSMERAIKEFVKQKSTRL</sequence>
<gene>
    <name evidence="2" type="ordered locus">Murru_2599</name>
</gene>
<accession>G2PQC9</accession>
<dbReference type="InterPro" id="IPR053155">
    <property type="entry name" value="F-pilin_assembly_TraC"/>
</dbReference>
<dbReference type="AlphaFoldDB" id="G2PQC9"/>
<dbReference type="Gene3D" id="1.10.8.730">
    <property type="match status" value="1"/>
</dbReference>
<dbReference type="PANTHER" id="PTHR38467:SF1">
    <property type="entry name" value="CONJUGATIVE TRANSFER: ASSEMBLY"/>
    <property type="match status" value="1"/>
</dbReference>
<dbReference type="STRING" id="886377.Murru_2599"/>
<evidence type="ECO:0000313" key="2">
    <source>
        <dbReference type="EMBL" id="AEM71635.1"/>
    </source>
</evidence>
<dbReference type="KEGG" id="mrs:Murru_2599"/>
<dbReference type="NCBIfam" id="TIGR03783">
    <property type="entry name" value="Bac_Flav_CT_G"/>
    <property type="match status" value="1"/>
</dbReference>
<dbReference type="PANTHER" id="PTHR38467">
    <property type="match status" value="1"/>
</dbReference>
<dbReference type="eggNOG" id="COG3451">
    <property type="taxonomic scope" value="Bacteria"/>
</dbReference>
<dbReference type="InterPro" id="IPR022509">
    <property type="entry name" value="Conjugation_ATPase_TraG"/>
</dbReference>
<evidence type="ECO:0000259" key="1">
    <source>
        <dbReference type="Pfam" id="PF19044"/>
    </source>
</evidence>
<dbReference type="RefSeq" id="WP_014033916.1">
    <property type="nucleotide sequence ID" value="NC_015945.1"/>
</dbReference>
<evidence type="ECO:0000313" key="3">
    <source>
        <dbReference type="Proteomes" id="UP000008908"/>
    </source>
</evidence>
<reference evidence="3" key="1">
    <citation type="submission" date="2011-08" db="EMBL/GenBank/DDBJ databases">
        <title>The complete genome of Muricauda ruestringensis DSM 13258.</title>
        <authorList>
            <person name="Lucas S."/>
            <person name="Han J."/>
            <person name="Lapidus A."/>
            <person name="Bruce D."/>
            <person name="Goodwin L."/>
            <person name="Pitluck S."/>
            <person name="Peters L."/>
            <person name="Kyrpides N."/>
            <person name="Mavromatis K."/>
            <person name="Ivanova N."/>
            <person name="Ovchinnikova G."/>
            <person name="Teshima H."/>
            <person name="Detter J.C."/>
            <person name="Tapia R."/>
            <person name="Han C."/>
            <person name="Land M."/>
            <person name="Hauser L."/>
            <person name="Markowitz V."/>
            <person name="Cheng J.-F."/>
            <person name="Hugenholtz P."/>
            <person name="Woyke T."/>
            <person name="Wu D."/>
            <person name="Spring S."/>
            <person name="Schroeder M."/>
            <person name="Brambilla E."/>
            <person name="Klenk H.-P."/>
            <person name="Eisen J.A."/>
        </authorList>
    </citation>
    <scope>NUCLEOTIDE SEQUENCE [LARGE SCALE GENOMIC DNA]</scope>
    <source>
        <strain evidence="3">DSM 13258 / LMG 19739 / B1</strain>
    </source>
</reference>
<protein>
    <submittedName>
        <fullName evidence="2">Conjugation system ATPase, TraG family</fullName>
    </submittedName>
</protein>